<organism evidence="3 4">
    <name type="scientific">Psychrobacillus soli</name>
    <dbReference type="NCBI Taxonomy" id="1543965"/>
    <lineage>
        <taxon>Bacteria</taxon>
        <taxon>Bacillati</taxon>
        <taxon>Bacillota</taxon>
        <taxon>Bacilli</taxon>
        <taxon>Bacillales</taxon>
        <taxon>Bacillaceae</taxon>
        <taxon>Psychrobacillus</taxon>
    </lineage>
</organism>
<dbReference type="Proteomes" id="UP000318937">
    <property type="component" value="Unassembled WGS sequence"/>
</dbReference>
<dbReference type="SUPFAM" id="SSF53955">
    <property type="entry name" value="Lysozyme-like"/>
    <property type="match status" value="1"/>
</dbReference>
<dbReference type="InterPro" id="IPR023346">
    <property type="entry name" value="Lysozyme-like_dom_sf"/>
</dbReference>
<dbReference type="CDD" id="cd00254">
    <property type="entry name" value="LT-like"/>
    <property type="match status" value="1"/>
</dbReference>
<evidence type="ECO:0000313" key="4">
    <source>
        <dbReference type="Proteomes" id="UP000318937"/>
    </source>
</evidence>
<name>A0A544TJE0_9BACI</name>
<dbReference type="Pfam" id="PF01464">
    <property type="entry name" value="SLT"/>
    <property type="match status" value="1"/>
</dbReference>
<dbReference type="GO" id="GO:0000270">
    <property type="term" value="P:peptidoglycan metabolic process"/>
    <property type="evidence" value="ECO:0007669"/>
    <property type="project" value="InterPro"/>
</dbReference>
<dbReference type="GO" id="GO:0008933">
    <property type="term" value="F:peptidoglycan lytic transglycosylase activity"/>
    <property type="evidence" value="ECO:0007669"/>
    <property type="project" value="InterPro"/>
</dbReference>
<dbReference type="PANTHER" id="PTHR37423">
    <property type="entry name" value="SOLUBLE LYTIC MUREIN TRANSGLYCOSYLASE-RELATED"/>
    <property type="match status" value="1"/>
</dbReference>
<comment type="caution">
    <text evidence="3">The sequence shown here is derived from an EMBL/GenBank/DDBJ whole genome shotgun (WGS) entry which is preliminary data.</text>
</comment>
<dbReference type="PROSITE" id="PS00922">
    <property type="entry name" value="TRANSGLYCOSYLASE"/>
    <property type="match status" value="1"/>
</dbReference>
<dbReference type="PANTHER" id="PTHR37423:SF2">
    <property type="entry name" value="MEMBRANE-BOUND LYTIC MUREIN TRANSGLYCOSYLASE C"/>
    <property type="match status" value="1"/>
</dbReference>
<feature type="domain" description="Transglycosylase SLT" evidence="2">
    <location>
        <begin position="98"/>
        <end position="206"/>
    </location>
</feature>
<accession>A0A544TJE0</accession>
<dbReference type="EMBL" id="VDGG01000007">
    <property type="protein sequence ID" value="TQR17575.1"/>
    <property type="molecule type" value="Genomic_DNA"/>
</dbReference>
<keyword evidence="4" id="KW-1185">Reference proteome</keyword>
<dbReference type="InterPro" id="IPR008258">
    <property type="entry name" value="Transglycosylase_SLT_dom_1"/>
</dbReference>
<evidence type="ECO:0000313" key="3">
    <source>
        <dbReference type="EMBL" id="TQR17575.1"/>
    </source>
</evidence>
<dbReference type="Gene3D" id="1.10.530.10">
    <property type="match status" value="1"/>
</dbReference>
<proteinExistence type="inferred from homology"/>
<dbReference type="GO" id="GO:0016020">
    <property type="term" value="C:membrane"/>
    <property type="evidence" value="ECO:0007669"/>
    <property type="project" value="InterPro"/>
</dbReference>
<protein>
    <submittedName>
        <fullName evidence="3">Lytic transglycosylase domain-containing protein</fullName>
    </submittedName>
</protein>
<dbReference type="AlphaFoldDB" id="A0A544TJE0"/>
<dbReference type="InterPro" id="IPR000189">
    <property type="entry name" value="Transglyc_AS"/>
</dbReference>
<evidence type="ECO:0000259" key="2">
    <source>
        <dbReference type="Pfam" id="PF01464"/>
    </source>
</evidence>
<evidence type="ECO:0000256" key="1">
    <source>
        <dbReference type="ARBA" id="ARBA00007734"/>
    </source>
</evidence>
<reference evidence="3 4" key="1">
    <citation type="submission" date="2019-05" db="EMBL/GenBank/DDBJ databases">
        <title>Psychrobacillus vulpis sp. nov., a new species isolated from feces of a red fox that inhabits in The Tablas de Daimiel Natural Park, Albacete, Spain.</title>
        <authorList>
            <person name="Rodriguez M."/>
            <person name="Reina J.C."/>
            <person name="Bejar V."/>
            <person name="Llamas I."/>
        </authorList>
    </citation>
    <scope>NUCLEOTIDE SEQUENCE [LARGE SCALE GENOMIC DNA]</scope>
    <source>
        <strain evidence="3 4">NHI-2</strain>
    </source>
</reference>
<dbReference type="OrthoDB" id="9815002at2"/>
<comment type="similarity">
    <text evidence="1">Belongs to the transglycosylase Slt family.</text>
</comment>
<gene>
    <name evidence="3" type="ORF">FG383_04455</name>
</gene>
<sequence>MDIQSLKTLMEINAMQSLGSVQSSQNSSSASFFSEMLGQVLQTGENNTASDNRSSLYYNGDSPVFMPSNFAYQNENLVDAIATYTPSNSLGTSDLDDIIKRAANKYHVPEKLISSVIKQESNFNPSALSSAGASGLMQLMPGTAKYLGVSDILDPEQNVMGGAKYLRQMLDQFNGDMETALAAYNAGPGAVKKYGGIPPYKETQNYVQKVLNYYQA</sequence>
<dbReference type="RefSeq" id="WP_142605653.1">
    <property type="nucleotide sequence ID" value="NZ_VDGG01000007.1"/>
</dbReference>